<feature type="domain" description="Rad50/SbcC-type AAA" evidence="3">
    <location>
        <begin position="4"/>
        <end position="45"/>
    </location>
</feature>
<accession>A0A3A4P7Y8</accession>
<dbReference type="SUPFAM" id="SSF52540">
    <property type="entry name" value="P-loop containing nucleoside triphosphate hydrolases"/>
    <property type="match status" value="1"/>
</dbReference>
<dbReference type="GO" id="GO:0006302">
    <property type="term" value="P:double-strand break repair"/>
    <property type="evidence" value="ECO:0007669"/>
    <property type="project" value="InterPro"/>
</dbReference>
<name>A0A3A4P7Y8_ABYX5</name>
<evidence type="ECO:0000259" key="2">
    <source>
        <dbReference type="Pfam" id="PF13175"/>
    </source>
</evidence>
<dbReference type="Pfam" id="PF12476">
    <property type="entry name" value="DUF3696"/>
    <property type="match status" value="1"/>
</dbReference>
<evidence type="ECO:0000313" key="5">
    <source>
        <dbReference type="Proteomes" id="UP000265882"/>
    </source>
</evidence>
<organism evidence="4 5">
    <name type="scientific">Abyssobacteria bacterium (strain SURF_5)</name>
    <dbReference type="NCBI Taxonomy" id="2093360"/>
    <lineage>
        <taxon>Bacteria</taxon>
        <taxon>Pseudomonadati</taxon>
        <taxon>Candidatus Hydrogenedentota</taxon>
        <taxon>Candidatus Abyssobacteria</taxon>
    </lineage>
</organism>
<dbReference type="GO" id="GO:0016887">
    <property type="term" value="F:ATP hydrolysis activity"/>
    <property type="evidence" value="ECO:0007669"/>
    <property type="project" value="InterPro"/>
</dbReference>
<sequence>MLTQITIGNFKAFAESQNIPLCPLTLIYGANSSGKSSILHSLLLARHAIETGELDVHRTTLGGESVDLGGFRQYINQRNVSNRMEWSLDLDVASLTGRMAELFAPVQLLTISVTIGIALDDEGRILSGALPKMHSYEVLGDSKSVLRMSRRPSGTFRLDRLDHKHPLFREIISAIVATSTTTDSLAPSDYEGMDNAVAEIVPAIAISMGRFLPEGIVKEEVQNSQSQLSFFPISKGSRKEDLAAALYFFIPRVVDELLKGLSQTITERLSRFQYLGPLRSYPPRHLAFLQDHNSNWLAGGGYAWEVLKRDQKVREEVNTWLGSSDRLQTPYTLRVIKYAHLKEALALIFLSFEEYYSEIYDNSFIARVYKDGKSTDEEDEVTLLKLVSPEKLYEIATRGISEEGLFEKLEELVMVDKKTNTMVSHRDVGIGISQVIPVLVSAYASKNKFIAIEQPEIHLHPALQADLGDVFIQSALGENQNHFLIETHSEHLLLRILRRIRETAEGTLPKDVVPIKPEHVSVLYVDSGKKGAEVIHIPVNEEGEFDRPWPKGFFAERAKELF</sequence>
<feature type="domain" description="Endonuclease GajA/Old nuclease/RecF-like AAA" evidence="2">
    <location>
        <begin position="382"/>
        <end position="492"/>
    </location>
</feature>
<evidence type="ECO:0000259" key="3">
    <source>
        <dbReference type="Pfam" id="PF13476"/>
    </source>
</evidence>
<reference evidence="4 5" key="1">
    <citation type="journal article" date="2017" name="ISME J.">
        <title>Energy and carbon metabolisms in a deep terrestrial subsurface fluid microbial community.</title>
        <authorList>
            <person name="Momper L."/>
            <person name="Jungbluth S.P."/>
            <person name="Lee M.D."/>
            <person name="Amend J.P."/>
        </authorList>
    </citation>
    <scope>NUCLEOTIDE SEQUENCE [LARGE SCALE GENOMIC DNA]</scope>
    <source>
        <strain evidence="4">SURF_5</strain>
    </source>
</reference>
<dbReference type="InterPro" id="IPR027417">
    <property type="entry name" value="P-loop_NTPase"/>
</dbReference>
<dbReference type="InterPro" id="IPR038729">
    <property type="entry name" value="Rad50/SbcC_AAA"/>
</dbReference>
<dbReference type="InterPro" id="IPR051396">
    <property type="entry name" value="Bact_Antivir_Def_Nuclease"/>
</dbReference>
<dbReference type="EMBL" id="QZKU01000041">
    <property type="protein sequence ID" value="RJP24021.1"/>
    <property type="molecule type" value="Genomic_DNA"/>
</dbReference>
<dbReference type="Pfam" id="PF13175">
    <property type="entry name" value="AAA_15"/>
    <property type="match status" value="1"/>
</dbReference>
<dbReference type="Proteomes" id="UP000265882">
    <property type="component" value="Unassembled WGS sequence"/>
</dbReference>
<comment type="caution">
    <text evidence="4">The sequence shown here is derived from an EMBL/GenBank/DDBJ whole genome shotgun (WGS) entry which is preliminary data.</text>
</comment>
<feature type="domain" description="DUF3696" evidence="1">
    <location>
        <begin position="515"/>
        <end position="561"/>
    </location>
</feature>
<dbReference type="AlphaFoldDB" id="A0A3A4P7Y8"/>
<evidence type="ECO:0000313" key="4">
    <source>
        <dbReference type="EMBL" id="RJP24021.1"/>
    </source>
</evidence>
<evidence type="ECO:0000259" key="1">
    <source>
        <dbReference type="Pfam" id="PF12476"/>
    </source>
</evidence>
<protein>
    <submittedName>
        <fullName evidence="4">DUF3696 domain-containing protein</fullName>
    </submittedName>
</protein>
<dbReference type="Gene3D" id="3.40.50.300">
    <property type="entry name" value="P-loop containing nucleotide triphosphate hydrolases"/>
    <property type="match status" value="1"/>
</dbReference>
<dbReference type="InterPro" id="IPR041685">
    <property type="entry name" value="AAA_GajA/Old/RecF-like"/>
</dbReference>
<dbReference type="PANTHER" id="PTHR43581">
    <property type="entry name" value="ATP/GTP PHOSPHATASE"/>
    <property type="match status" value="1"/>
</dbReference>
<dbReference type="InterPro" id="IPR022532">
    <property type="entry name" value="DUF3696"/>
</dbReference>
<proteinExistence type="predicted"/>
<gene>
    <name evidence="4" type="ORF">C4520_04820</name>
</gene>
<dbReference type="Pfam" id="PF13476">
    <property type="entry name" value="AAA_23"/>
    <property type="match status" value="1"/>
</dbReference>
<dbReference type="PANTHER" id="PTHR43581:SF2">
    <property type="entry name" value="EXCINUCLEASE ATPASE SUBUNIT"/>
    <property type="match status" value="1"/>
</dbReference>